<proteinExistence type="predicted"/>
<evidence type="ECO:0000313" key="2">
    <source>
        <dbReference type="Proteomes" id="UP000236311"/>
    </source>
</evidence>
<dbReference type="AlphaFoldDB" id="A0A2K4ZJE3"/>
<accession>A0A2K4ZJE3</accession>
<sequence length="80" mass="9021">MPMIGYYDGTAVQVKEPLQMNQKVIVIPIENDTDLGESAAGGLYKYANPSLIEQEKDAWRKAAIKKHARNHSRKNCYVTL</sequence>
<gene>
    <name evidence="1" type="ORF">AMURIS_03257</name>
</gene>
<dbReference type="EMBL" id="OFSM01000017">
    <property type="protein sequence ID" value="SOY30526.1"/>
    <property type="molecule type" value="Genomic_DNA"/>
</dbReference>
<organism evidence="1 2">
    <name type="scientific">Acetatifactor muris</name>
    <dbReference type="NCBI Taxonomy" id="879566"/>
    <lineage>
        <taxon>Bacteria</taxon>
        <taxon>Bacillati</taxon>
        <taxon>Bacillota</taxon>
        <taxon>Clostridia</taxon>
        <taxon>Lachnospirales</taxon>
        <taxon>Lachnospiraceae</taxon>
        <taxon>Acetatifactor</taxon>
    </lineage>
</organism>
<dbReference type="Proteomes" id="UP000236311">
    <property type="component" value="Unassembled WGS sequence"/>
</dbReference>
<evidence type="ECO:0000313" key="1">
    <source>
        <dbReference type="EMBL" id="SOY30526.1"/>
    </source>
</evidence>
<reference evidence="1 2" key="1">
    <citation type="submission" date="2018-01" db="EMBL/GenBank/DDBJ databases">
        <authorList>
            <person name="Gaut B.S."/>
            <person name="Morton B.R."/>
            <person name="Clegg M.T."/>
            <person name="Duvall M.R."/>
        </authorList>
    </citation>
    <scope>NUCLEOTIDE SEQUENCE [LARGE SCALE GENOMIC DNA]</scope>
    <source>
        <strain evidence="1">GP69</strain>
    </source>
</reference>
<name>A0A2K4ZJE3_9FIRM</name>
<keyword evidence="2" id="KW-1185">Reference proteome</keyword>
<protein>
    <submittedName>
        <fullName evidence="1">Uncharacterized protein</fullName>
    </submittedName>
</protein>